<sequence>MSLSKAETFHQPSSPASEDDPVFSVAYLQKRSTTYTRSSFASWLYKEREAADAIAHFEATFSGARGTRPATRRRSAQDFEDSLLAKAQRASSPVDSGIGSSIGSPSEKNLSRTLEKALDLTSNKDSALGDSVSSSVAENLVQGWLSRCVSICSSGINTSFTDTNSTKAPSTRSQKSSRSSHPAPLTIIRYPVPSTKKNTQPLLSQFARRQIYKRLFSPLLQETRFEDFRPIVAGARKNKNLRCLRDIEQALINQPVVSTIYPLLTKRRSNSTRKTLPVTASEYRAFGELTVQLVVDTFQHLSESEQRRSTDRAYENGYFLDLVQQVQQLAAHIGSSDTTVEDESAPSVEDEITLEGGLGETGTLAELVRWKNGEGVSLRTGLPYVAMPGFKRSASGLNSEDVERSMARRKKGYIPEIVNMPCSQPGCDKVFQRKCDLSKHEKTHSRPYKCSDSRCKFHEYGLPTEKELDRHMNDRHNTAPKMYKCKFCEFQTKRESNCKQHMEKKHDWAYHRAKGKDKATAMTPAQTPQTPGTGYSIIPSPASGSNWDGSASVSGSVSESPFEQPLSDFGYAQQYPAPLFPRNTAPVMSANDFDFNAPLGLNTNVNAYDNGPYLTPNSAAAKYTPQTPAYSTITPSPMMMDDNVVNYPYYGQGLPTPESAVMHSRQLSNAHELPPNMNMNQGMDDIMFTGNDMPQEDFQLFGGPFTHPSGGDATLFPAISSEAETEYTPEMFGTFQQVEFDDDFNNMINY</sequence>
<reference evidence="1" key="1">
    <citation type="submission" date="2022-10" db="EMBL/GenBank/DDBJ databases">
        <title>Culturing micro-colonial fungi from biological soil crusts in the Mojave desert and describing Neophaeococcomyces mojavensis, and introducing the new genera and species Taxawa tesnikishii.</title>
        <authorList>
            <person name="Kurbessoian T."/>
            <person name="Stajich J.E."/>
        </authorList>
    </citation>
    <scope>NUCLEOTIDE SEQUENCE</scope>
    <source>
        <strain evidence="1">JES_112</strain>
    </source>
</reference>
<gene>
    <name evidence="1" type="ORF">H2198_006084</name>
</gene>
<name>A0ACC3A3X2_9EURO</name>
<dbReference type="Proteomes" id="UP001172386">
    <property type="component" value="Unassembled WGS sequence"/>
</dbReference>
<organism evidence="1 2">
    <name type="scientific">Neophaeococcomyces mojaviensis</name>
    <dbReference type="NCBI Taxonomy" id="3383035"/>
    <lineage>
        <taxon>Eukaryota</taxon>
        <taxon>Fungi</taxon>
        <taxon>Dikarya</taxon>
        <taxon>Ascomycota</taxon>
        <taxon>Pezizomycotina</taxon>
        <taxon>Eurotiomycetes</taxon>
        <taxon>Chaetothyriomycetidae</taxon>
        <taxon>Chaetothyriales</taxon>
        <taxon>Chaetothyriales incertae sedis</taxon>
        <taxon>Neophaeococcomyces</taxon>
    </lineage>
</organism>
<keyword evidence="2" id="KW-1185">Reference proteome</keyword>
<proteinExistence type="predicted"/>
<dbReference type="EMBL" id="JAPDRQ010000108">
    <property type="protein sequence ID" value="KAJ9654970.1"/>
    <property type="molecule type" value="Genomic_DNA"/>
</dbReference>
<protein>
    <submittedName>
        <fullName evidence="1">Uncharacterized protein</fullName>
    </submittedName>
</protein>
<evidence type="ECO:0000313" key="2">
    <source>
        <dbReference type="Proteomes" id="UP001172386"/>
    </source>
</evidence>
<evidence type="ECO:0000313" key="1">
    <source>
        <dbReference type="EMBL" id="KAJ9654970.1"/>
    </source>
</evidence>
<comment type="caution">
    <text evidence="1">The sequence shown here is derived from an EMBL/GenBank/DDBJ whole genome shotgun (WGS) entry which is preliminary data.</text>
</comment>
<accession>A0ACC3A3X2</accession>